<dbReference type="Gene3D" id="3.90.550.10">
    <property type="entry name" value="Spore Coat Polysaccharide Biosynthesis Protein SpsA, Chain A"/>
    <property type="match status" value="1"/>
</dbReference>
<dbReference type="CDD" id="cd04185">
    <property type="entry name" value="GT_2_like_b"/>
    <property type="match status" value="1"/>
</dbReference>
<proteinExistence type="predicted"/>
<dbReference type="SUPFAM" id="SSF53448">
    <property type="entry name" value="Nucleotide-diphospho-sugar transferases"/>
    <property type="match status" value="1"/>
</dbReference>
<keyword evidence="1" id="KW-1133">Transmembrane helix</keyword>
<name>A0ABW8RY60_9CLOT</name>
<dbReference type="Proteomes" id="UP001623600">
    <property type="component" value="Unassembled WGS sequence"/>
</dbReference>
<keyword evidence="1" id="KW-0812">Transmembrane</keyword>
<feature type="domain" description="Glycosyltransferase 2-like" evidence="2">
    <location>
        <begin position="5"/>
        <end position="124"/>
    </location>
</feature>
<evidence type="ECO:0000259" key="2">
    <source>
        <dbReference type="Pfam" id="PF00535"/>
    </source>
</evidence>
<evidence type="ECO:0000313" key="4">
    <source>
        <dbReference type="Proteomes" id="UP001623600"/>
    </source>
</evidence>
<sequence length="292" mass="33973">MKICAVVVTYNRLDLLKLTIEKLLNQTVNLDSIIIINNASNDGTEEYLKKLSKLIICVNLKENIGGAGGFNKGLRYAYDNRYDYIWIMDDDTIATENALEMMLKGLKLLKNENIGFVCSNVLYKDNNPCLMNIPKADYIWNKFSEFSLVKVRNASFVSLLINRQVIEKVGLPITEFFIWGDDLEYTSRINEQFNGYMIGNSIVHHYMKENLGVSIVETENRIDRYFYEFRNKLYIAKNSGFGGIINYIFYVVKILIKIFIKSNNFKWRKIRIVIKGVFSGLFFNPKVEYIKK</sequence>
<dbReference type="Pfam" id="PF00535">
    <property type="entry name" value="Glycos_transf_2"/>
    <property type="match status" value="1"/>
</dbReference>
<keyword evidence="4" id="KW-1185">Reference proteome</keyword>
<comment type="caution">
    <text evidence="3">The sequence shown here is derived from an EMBL/GenBank/DDBJ whole genome shotgun (WGS) entry which is preliminary data.</text>
</comment>
<dbReference type="InterPro" id="IPR001173">
    <property type="entry name" value="Glyco_trans_2-like"/>
</dbReference>
<dbReference type="RefSeq" id="WP_406760229.1">
    <property type="nucleotide sequence ID" value="NZ_JBJIAB010000001.1"/>
</dbReference>
<dbReference type="InterPro" id="IPR029044">
    <property type="entry name" value="Nucleotide-diphossugar_trans"/>
</dbReference>
<gene>
    <name evidence="3" type="ORF">ACJDTP_00970</name>
</gene>
<evidence type="ECO:0000256" key="1">
    <source>
        <dbReference type="SAM" id="Phobius"/>
    </source>
</evidence>
<accession>A0ABW8RY60</accession>
<organism evidence="3 4">
    <name type="scientific">Candidatus Clostridium helianthi</name>
    <dbReference type="NCBI Taxonomy" id="3381660"/>
    <lineage>
        <taxon>Bacteria</taxon>
        <taxon>Bacillati</taxon>
        <taxon>Bacillota</taxon>
        <taxon>Clostridia</taxon>
        <taxon>Eubacteriales</taxon>
        <taxon>Clostridiaceae</taxon>
        <taxon>Clostridium</taxon>
    </lineage>
</organism>
<keyword evidence="1" id="KW-0472">Membrane</keyword>
<dbReference type="PANTHER" id="PTHR43179">
    <property type="entry name" value="RHAMNOSYLTRANSFERASE WBBL"/>
    <property type="match status" value="1"/>
</dbReference>
<feature type="transmembrane region" description="Helical" evidence="1">
    <location>
        <begin position="240"/>
        <end position="260"/>
    </location>
</feature>
<dbReference type="EMBL" id="JBJIAB010000001">
    <property type="protein sequence ID" value="MFL0163633.1"/>
    <property type="molecule type" value="Genomic_DNA"/>
</dbReference>
<reference evidence="3 4" key="1">
    <citation type="submission" date="2024-11" db="EMBL/GenBank/DDBJ databases">
        <authorList>
            <person name="Heng Y.C."/>
            <person name="Lim A.C.H."/>
            <person name="Lee J.K.Y."/>
            <person name="Kittelmann S."/>
        </authorList>
    </citation>
    <scope>NUCLEOTIDE SEQUENCE [LARGE SCALE GENOMIC DNA]</scope>
    <source>
        <strain evidence="3 4">WILCCON 0112</strain>
    </source>
</reference>
<evidence type="ECO:0000313" key="3">
    <source>
        <dbReference type="EMBL" id="MFL0163633.1"/>
    </source>
</evidence>
<protein>
    <submittedName>
        <fullName evidence="3">Glycosyltransferase family 2 protein</fullName>
    </submittedName>
</protein>
<dbReference type="PANTHER" id="PTHR43179:SF7">
    <property type="entry name" value="RHAMNOSYLTRANSFERASE WBBL"/>
    <property type="match status" value="1"/>
</dbReference>